<comment type="caution">
    <text evidence="2">The sequence shown here is derived from an EMBL/GenBank/DDBJ whole genome shotgun (WGS) entry which is preliminary data.</text>
</comment>
<evidence type="ECO:0000256" key="1">
    <source>
        <dbReference type="SAM" id="MobiDB-lite"/>
    </source>
</evidence>
<feature type="non-terminal residue" evidence="2">
    <location>
        <position position="1"/>
    </location>
</feature>
<proteinExistence type="predicted"/>
<dbReference type="Proteomes" id="UP000760819">
    <property type="component" value="Unassembled WGS sequence"/>
</dbReference>
<feature type="compositionally biased region" description="Basic and acidic residues" evidence="1">
    <location>
        <begin position="85"/>
        <end position="95"/>
    </location>
</feature>
<sequence>ADLKPKAEKEEAKERPAENVESPTSGSAVFTISAKDKESTASAPKETEPAKIEKPEQARPSPFGGLLGIFSHQDGWNRSSNRELNWTKKAQDLLN</sequence>
<feature type="compositionally biased region" description="Polar residues" evidence="1">
    <location>
        <begin position="74"/>
        <end position="84"/>
    </location>
</feature>
<protein>
    <submittedName>
        <fullName evidence="2">Uncharacterized protein</fullName>
    </submittedName>
</protein>
<reference evidence="2" key="2">
    <citation type="journal article" date="2021" name="Microbiome">
        <title>Successional dynamics and alternative stable states in a saline activated sludge microbial community over 9 years.</title>
        <authorList>
            <person name="Wang Y."/>
            <person name="Ye J."/>
            <person name="Ju F."/>
            <person name="Liu L."/>
            <person name="Boyd J.A."/>
            <person name="Deng Y."/>
            <person name="Parks D.H."/>
            <person name="Jiang X."/>
            <person name="Yin X."/>
            <person name="Woodcroft B.J."/>
            <person name="Tyson G.W."/>
            <person name="Hugenholtz P."/>
            <person name="Polz M.F."/>
            <person name="Zhang T."/>
        </authorList>
    </citation>
    <scope>NUCLEOTIDE SEQUENCE</scope>
    <source>
        <strain evidence="2">HKST-UBA12</strain>
    </source>
</reference>
<feature type="compositionally biased region" description="Polar residues" evidence="1">
    <location>
        <begin position="21"/>
        <end position="30"/>
    </location>
</feature>
<organism evidence="2 3">
    <name type="scientific">Candidatus Dojkabacteria bacterium</name>
    <dbReference type="NCBI Taxonomy" id="2099670"/>
    <lineage>
        <taxon>Bacteria</taxon>
        <taxon>Candidatus Dojkabacteria</taxon>
    </lineage>
</organism>
<feature type="compositionally biased region" description="Basic and acidic residues" evidence="1">
    <location>
        <begin position="34"/>
        <end position="57"/>
    </location>
</feature>
<feature type="region of interest" description="Disordered" evidence="1">
    <location>
        <begin position="1"/>
        <end position="95"/>
    </location>
</feature>
<evidence type="ECO:0000313" key="3">
    <source>
        <dbReference type="Proteomes" id="UP000760819"/>
    </source>
</evidence>
<feature type="compositionally biased region" description="Basic and acidic residues" evidence="1">
    <location>
        <begin position="1"/>
        <end position="18"/>
    </location>
</feature>
<name>A0A955I917_9BACT</name>
<gene>
    <name evidence="2" type="ORF">KC640_00625</name>
</gene>
<accession>A0A955I917</accession>
<reference evidence="2" key="1">
    <citation type="submission" date="2020-04" db="EMBL/GenBank/DDBJ databases">
        <authorList>
            <person name="Zhang T."/>
        </authorList>
    </citation>
    <scope>NUCLEOTIDE SEQUENCE</scope>
    <source>
        <strain evidence="2">HKST-UBA12</strain>
    </source>
</reference>
<dbReference type="EMBL" id="JAGQLI010000033">
    <property type="protein sequence ID" value="MCA9378908.1"/>
    <property type="molecule type" value="Genomic_DNA"/>
</dbReference>
<evidence type="ECO:0000313" key="2">
    <source>
        <dbReference type="EMBL" id="MCA9378908.1"/>
    </source>
</evidence>
<dbReference type="AlphaFoldDB" id="A0A955I917"/>